<evidence type="ECO:0000313" key="1">
    <source>
        <dbReference type="EMBL" id="EGP82040.1"/>
    </source>
</evidence>
<feature type="non-terminal residue" evidence="1">
    <location>
        <position position="81"/>
    </location>
</feature>
<dbReference type="GeneID" id="13399241"/>
<organism evidence="1 2">
    <name type="scientific">Zymoseptoria tritici (strain CBS 115943 / IPO323)</name>
    <name type="common">Speckled leaf blotch fungus</name>
    <name type="synonym">Septoria tritici</name>
    <dbReference type="NCBI Taxonomy" id="336722"/>
    <lineage>
        <taxon>Eukaryota</taxon>
        <taxon>Fungi</taxon>
        <taxon>Dikarya</taxon>
        <taxon>Ascomycota</taxon>
        <taxon>Pezizomycotina</taxon>
        <taxon>Dothideomycetes</taxon>
        <taxon>Dothideomycetidae</taxon>
        <taxon>Mycosphaerellales</taxon>
        <taxon>Mycosphaerellaceae</taxon>
        <taxon>Zymoseptoria</taxon>
    </lineage>
</organism>
<reference evidence="1 2" key="1">
    <citation type="journal article" date="2011" name="PLoS Genet.">
        <title>Finished genome of the fungal wheat pathogen Mycosphaerella graminicola reveals dispensome structure, chromosome plasticity, and stealth pathogenesis.</title>
        <authorList>
            <person name="Goodwin S.B."/>
            <person name="Ben M'barek S."/>
            <person name="Dhillon B."/>
            <person name="Wittenberg A.H.J."/>
            <person name="Crane C.F."/>
            <person name="Hane J.K."/>
            <person name="Foster A.J."/>
            <person name="Van der Lee T.A.J."/>
            <person name="Grimwood J."/>
            <person name="Aerts A."/>
            <person name="Antoniw J."/>
            <person name="Bailey A."/>
            <person name="Bluhm B."/>
            <person name="Bowler J."/>
            <person name="Bristow J."/>
            <person name="van der Burgt A."/>
            <person name="Canto-Canche B."/>
            <person name="Churchill A.C.L."/>
            <person name="Conde-Ferraez L."/>
            <person name="Cools H.J."/>
            <person name="Coutinho P.M."/>
            <person name="Csukai M."/>
            <person name="Dehal P."/>
            <person name="De Wit P."/>
            <person name="Donzelli B."/>
            <person name="van de Geest H.C."/>
            <person name="van Ham R.C.H.J."/>
            <person name="Hammond-Kosack K.E."/>
            <person name="Henrissat B."/>
            <person name="Kilian A."/>
            <person name="Kobayashi A.K."/>
            <person name="Koopmann E."/>
            <person name="Kourmpetis Y."/>
            <person name="Kuzniar A."/>
            <person name="Lindquist E."/>
            <person name="Lombard V."/>
            <person name="Maliepaard C."/>
            <person name="Martins N."/>
            <person name="Mehrabi R."/>
            <person name="Nap J.P.H."/>
            <person name="Ponomarenko A."/>
            <person name="Rudd J.J."/>
            <person name="Salamov A."/>
            <person name="Schmutz J."/>
            <person name="Schouten H.J."/>
            <person name="Shapiro H."/>
            <person name="Stergiopoulos I."/>
            <person name="Torriani S.F.F."/>
            <person name="Tu H."/>
            <person name="de Vries R.P."/>
            <person name="Waalwijk C."/>
            <person name="Ware S.B."/>
            <person name="Wiebenga A."/>
            <person name="Zwiers L.-H."/>
            <person name="Oliver R.P."/>
            <person name="Grigoriev I.V."/>
            <person name="Kema G.H.J."/>
        </authorList>
    </citation>
    <scope>NUCLEOTIDE SEQUENCE [LARGE SCALE GENOMIC DNA]</scope>
    <source>
        <strain evidence="2">CBS 115943 / IPO323</strain>
    </source>
</reference>
<accession>F9XRT6</accession>
<dbReference type="AlphaFoldDB" id="F9XRT6"/>
<proteinExistence type="predicted"/>
<dbReference type="EMBL" id="CM001214">
    <property type="protein sequence ID" value="EGP82040.1"/>
    <property type="molecule type" value="Genomic_DNA"/>
</dbReference>
<gene>
    <name evidence="1" type="ORF">MYCGRDRAFT_83225</name>
</gene>
<name>F9XRT6_ZYMTI</name>
<dbReference type="Proteomes" id="UP000008062">
    <property type="component" value="Chromosome 19"/>
</dbReference>
<sequence length="81" mass="9060">MPKDFKTAQDKGNQTSVVVCSRGCRIFAPSFLQNFQPPSFLQNFQRILPLRTHAANLNAKAVQKQKQLSNSLSSLVLNMPL</sequence>
<dbReference type="InParanoid" id="F9XRT6"/>
<evidence type="ECO:0000313" key="2">
    <source>
        <dbReference type="Proteomes" id="UP000008062"/>
    </source>
</evidence>
<dbReference type="KEGG" id="ztr:MYCGRDRAFT_83225"/>
<protein>
    <submittedName>
        <fullName evidence="1">Uncharacterized protein</fullName>
    </submittedName>
</protein>
<dbReference type="RefSeq" id="XP_003847064.1">
    <property type="nucleotide sequence ID" value="XM_003847016.1"/>
</dbReference>
<keyword evidence="2" id="KW-1185">Reference proteome</keyword>
<dbReference type="HOGENOM" id="CLU_2580519_0_0_1"/>